<feature type="region of interest" description="Disordered" evidence="1">
    <location>
        <begin position="26"/>
        <end position="106"/>
    </location>
</feature>
<dbReference type="OrthoDB" id="5868031at2759"/>
<dbReference type="EMBL" id="CADEPM010000003">
    <property type="protein sequence ID" value="CAB3401482.1"/>
    <property type="molecule type" value="Genomic_DNA"/>
</dbReference>
<feature type="compositionally biased region" description="Low complexity" evidence="1">
    <location>
        <begin position="30"/>
        <end position="43"/>
    </location>
</feature>
<gene>
    <name evidence="3" type="ORF">CBOVIS_LOCUS4225</name>
</gene>
<evidence type="ECO:0000259" key="2">
    <source>
        <dbReference type="PROSITE" id="PS00028"/>
    </source>
</evidence>
<organism evidence="3 4">
    <name type="scientific">Caenorhabditis bovis</name>
    <dbReference type="NCBI Taxonomy" id="2654633"/>
    <lineage>
        <taxon>Eukaryota</taxon>
        <taxon>Metazoa</taxon>
        <taxon>Ecdysozoa</taxon>
        <taxon>Nematoda</taxon>
        <taxon>Chromadorea</taxon>
        <taxon>Rhabditida</taxon>
        <taxon>Rhabditina</taxon>
        <taxon>Rhabditomorpha</taxon>
        <taxon>Rhabditoidea</taxon>
        <taxon>Rhabditidae</taxon>
        <taxon>Peloderinae</taxon>
        <taxon>Caenorhabditis</taxon>
    </lineage>
</organism>
<protein>
    <recommendedName>
        <fullName evidence="2">C2H2-type domain-containing protein</fullName>
    </recommendedName>
</protein>
<feature type="compositionally biased region" description="Basic residues" evidence="1">
    <location>
        <begin position="86"/>
        <end position="99"/>
    </location>
</feature>
<feature type="domain" description="C2H2-type" evidence="2">
    <location>
        <begin position="149"/>
        <end position="170"/>
    </location>
</feature>
<comment type="caution">
    <text evidence="3">The sequence shown here is derived from an EMBL/GenBank/DDBJ whole genome shotgun (WGS) entry which is preliminary data.</text>
</comment>
<accession>A0A8S1EU65</accession>
<proteinExistence type="predicted"/>
<dbReference type="AlphaFoldDB" id="A0A8S1EU65"/>
<keyword evidence="4" id="KW-1185">Reference proteome</keyword>
<evidence type="ECO:0000256" key="1">
    <source>
        <dbReference type="SAM" id="MobiDB-lite"/>
    </source>
</evidence>
<feature type="compositionally biased region" description="Basic and acidic residues" evidence="1">
    <location>
        <begin position="66"/>
        <end position="77"/>
    </location>
</feature>
<evidence type="ECO:0000313" key="3">
    <source>
        <dbReference type="EMBL" id="CAB3401482.1"/>
    </source>
</evidence>
<feature type="compositionally biased region" description="Basic residues" evidence="1">
    <location>
        <begin position="52"/>
        <end position="65"/>
    </location>
</feature>
<dbReference type="Proteomes" id="UP000494206">
    <property type="component" value="Unassembled WGS sequence"/>
</dbReference>
<dbReference type="InterPro" id="IPR013087">
    <property type="entry name" value="Znf_C2H2_type"/>
</dbReference>
<dbReference type="SMART" id="SM00355">
    <property type="entry name" value="ZnF_C2H2"/>
    <property type="match status" value="2"/>
</dbReference>
<reference evidence="3 4" key="1">
    <citation type="submission" date="2020-04" db="EMBL/GenBank/DDBJ databases">
        <authorList>
            <person name="Laetsch R D."/>
            <person name="Stevens L."/>
            <person name="Kumar S."/>
            <person name="Blaxter L. M."/>
        </authorList>
    </citation>
    <scope>NUCLEOTIDE SEQUENCE [LARGE SCALE GENOMIC DNA]</scope>
</reference>
<dbReference type="PROSITE" id="PS00028">
    <property type="entry name" value="ZINC_FINGER_C2H2_1"/>
    <property type="match status" value="1"/>
</dbReference>
<evidence type="ECO:0000313" key="4">
    <source>
        <dbReference type="Proteomes" id="UP000494206"/>
    </source>
</evidence>
<sequence length="227" mass="26757">MRSDAEEGQLSSSSESTVPAAYKKIEKAATSSSSTTWSSSCSDSDWRDGRDHQRKRRRRIKRRKDRPMFPKKDEQLKKSSSFTGRRDRKLPTTRKRARRCSSSSCDSSPTVVVRRVRRRFKCEICDHVNFSLKGFVHHGMTEHNLGVTCHVCRMMFAKRGQWMNHYAEHHPDEAVQCIYCKAKFEKPDRMSEKRWEFVHQHIYGEIFYSRLAEFEETQLSPLENPFE</sequence>
<dbReference type="Gene3D" id="3.30.160.60">
    <property type="entry name" value="Classic Zinc Finger"/>
    <property type="match status" value="1"/>
</dbReference>
<name>A0A8S1EU65_9PELO</name>